<accession>A0A5C6RMR4</accession>
<proteinExistence type="predicted"/>
<protein>
    <submittedName>
        <fullName evidence="1">Uncharacterized protein</fullName>
    </submittedName>
</protein>
<gene>
    <name evidence="1" type="ORF">FRY97_10445</name>
</gene>
<evidence type="ECO:0000313" key="2">
    <source>
        <dbReference type="Proteomes" id="UP000321580"/>
    </source>
</evidence>
<organism evidence="1 2">
    <name type="scientific">Phaeodactylibacter luteus</name>
    <dbReference type="NCBI Taxonomy" id="1564516"/>
    <lineage>
        <taxon>Bacteria</taxon>
        <taxon>Pseudomonadati</taxon>
        <taxon>Bacteroidota</taxon>
        <taxon>Saprospiria</taxon>
        <taxon>Saprospirales</taxon>
        <taxon>Haliscomenobacteraceae</taxon>
        <taxon>Phaeodactylibacter</taxon>
    </lineage>
</organism>
<dbReference type="InterPro" id="IPR054207">
    <property type="entry name" value="DUF6913"/>
</dbReference>
<dbReference type="Proteomes" id="UP000321580">
    <property type="component" value="Unassembled WGS sequence"/>
</dbReference>
<evidence type="ECO:0000313" key="1">
    <source>
        <dbReference type="EMBL" id="TXB63219.1"/>
    </source>
</evidence>
<dbReference type="Pfam" id="PF21857">
    <property type="entry name" value="DUF6913"/>
    <property type="match status" value="1"/>
</dbReference>
<dbReference type="OrthoDB" id="1494085at2"/>
<dbReference type="AlphaFoldDB" id="A0A5C6RMR4"/>
<dbReference type="EMBL" id="VOOR01000018">
    <property type="protein sequence ID" value="TXB63219.1"/>
    <property type="molecule type" value="Genomic_DNA"/>
</dbReference>
<keyword evidence="2" id="KW-1185">Reference proteome</keyword>
<reference evidence="1 2" key="1">
    <citation type="submission" date="2019-08" db="EMBL/GenBank/DDBJ databases">
        <title>Genome of Phaeodactylibacter luteus.</title>
        <authorList>
            <person name="Bowman J.P."/>
        </authorList>
    </citation>
    <scope>NUCLEOTIDE SEQUENCE [LARGE SCALE GENOMIC DNA]</scope>
    <source>
        <strain evidence="1 2">KCTC 42180</strain>
    </source>
</reference>
<comment type="caution">
    <text evidence="1">The sequence shown here is derived from an EMBL/GenBank/DDBJ whole genome shotgun (WGS) entry which is preliminary data.</text>
</comment>
<name>A0A5C6RMR4_9BACT</name>
<dbReference type="RefSeq" id="WP_147167474.1">
    <property type="nucleotide sequence ID" value="NZ_VOOR01000018.1"/>
</dbReference>
<sequence>MGWFANLRLSWHRKKLLQHLERQQQRSAKGQVSWSSAKRIGILFNASEPDMRKQVLQYAERLRSQKKQVQLLGFLPQQQEGQEYAFPVFTAKDIDWLYRPKGEAADTFRNEPFDILLDLSLSEDISRAYLCALSSASLKVGPSTELTYAYDLMIEVPASAGLKGFIPNMESLLDKTNRKNEPAQLPS</sequence>